<dbReference type="GeneID" id="56700234"/>
<comment type="caution">
    <text evidence="1">The sequence shown here is derived from an EMBL/GenBank/DDBJ whole genome shotgun (WGS) entry which is preliminary data.</text>
</comment>
<organism evidence="1 2">
    <name type="scientific">Clostridium tyrobutyricum DIVETGP</name>
    <dbReference type="NCBI Taxonomy" id="1408889"/>
    <lineage>
        <taxon>Bacteria</taxon>
        <taxon>Bacillati</taxon>
        <taxon>Bacillota</taxon>
        <taxon>Clostridia</taxon>
        <taxon>Eubacteriales</taxon>
        <taxon>Clostridiaceae</taxon>
        <taxon>Clostridium</taxon>
    </lineage>
</organism>
<evidence type="ECO:0000313" key="2">
    <source>
        <dbReference type="Proteomes" id="UP000019482"/>
    </source>
</evidence>
<accession>W6N4U3</accession>
<dbReference type="EMBL" id="CBXI010000022">
    <property type="protein sequence ID" value="CDL91201.1"/>
    <property type="molecule type" value="Genomic_DNA"/>
</dbReference>
<dbReference type="RefSeq" id="WP_017895811.1">
    <property type="nucleotide sequence ID" value="NZ_CBXI010000022.1"/>
</dbReference>
<keyword evidence="2" id="KW-1185">Reference proteome</keyword>
<evidence type="ECO:0000313" key="1">
    <source>
        <dbReference type="EMBL" id="CDL91201.1"/>
    </source>
</evidence>
<sequence length="46" mass="5442">MKDERNLKENVYEDVIDKKEIFASEEDEVVLNCEGQPCNFSYNKDL</sequence>
<reference evidence="1 2" key="1">
    <citation type="journal article" date="2015" name="Genome Announc.">
        <title>Draft Genome Sequence of Clostridium tyrobutyricum Strain DIVETGP, Isolated from Cow's Milk for Grana Padano Production.</title>
        <authorList>
            <person name="Soggiu A."/>
            <person name="Piras C."/>
            <person name="Gaiarsa S."/>
            <person name="Sassera D."/>
            <person name="Roncada P."/>
            <person name="Bendixen E."/>
            <person name="Brasca M."/>
            <person name="Bonizzi L."/>
        </authorList>
    </citation>
    <scope>NUCLEOTIDE SEQUENCE [LARGE SCALE GENOMIC DNA]</scope>
    <source>
        <strain evidence="1 2">DIVETGP</strain>
    </source>
</reference>
<name>W6N4U3_CLOTY</name>
<protein>
    <submittedName>
        <fullName evidence="1">Uncharacterized protein</fullName>
    </submittedName>
</protein>
<gene>
    <name evidence="1" type="ORF">CTDIVETGP_1271</name>
</gene>
<dbReference type="Proteomes" id="UP000019482">
    <property type="component" value="Unassembled WGS sequence"/>
</dbReference>
<proteinExistence type="predicted"/>
<dbReference type="AlphaFoldDB" id="W6N4U3"/>